<accession>S8EZP6</accession>
<evidence type="ECO:0000313" key="3">
    <source>
        <dbReference type="Proteomes" id="UP000015241"/>
    </source>
</evidence>
<dbReference type="EMBL" id="KE504215">
    <property type="protein sequence ID" value="EPS95100.1"/>
    <property type="molecule type" value="Genomic_DNA"/>
</dbReference>
<dbReference type="InterPro" id="IPR002877">
    <property type="entry name" value="RNA_MeTrfase_FtsJ_dom"/>
</dbReference>
<protein>
    <recommendedName>
        <fullName evidence="1">Ribosomal RNA methyltransferase FtsJ domain-containing protein</fullName>
    </recommendedName>
</protein>
<dbReference type="HOGENOM" id="CLU_677991_0_0_1"/>
<dbReference type="GO" id="GO:0008168">
    <property type="term" value="F:methyltransferase activity"/>
    <property type="evidence" value="ECO:0007669"/>
    <property type="project" value="InterPro"/>
</dbReference>
<dbReference type="InParanoid" id="S8EZP6"/>
<dbReference type="GO" id="GO:0032259">
    <property type="term" value="P:methylation"/>
    <property type="evidence" value="ECO:0007669"/>
    <property type="project" value="InterPro"/>
</dbReference>
<keyword evidence="3" id="KW-1185">Reference proteome</keyword>
<feature type="domain" description="Ribosomal RNA methyltransferase FtsJ" evidence="1">
    <location>
        <begin position="114"/>
        <end position="276"/>
    </location>
</feature>
<dbReference type="AlphaFoldDB" id="S8EZP6"/>
<reference evidence="2 3" key="1">
    <citation type="journal article" date="2012" name="Science">
        <title>The Paleozoic origin of enzymatic lignin decomposition reconstructed from 31 fungal genomes.</title>
        <authorList>
            <person name="Floudas D."/>
            <person name="Binder M."/>
            <person name="Riley R."/>
            <person name="Barry K."/>
            <person name="Blanchette R.A."/>
            <person name="Henrissat B."/>
            <person name="Martinez A.T."/>
            <person name="Otillar R."/>
            <person name="Spatafora J.W."/>
            <person name="Yadav J.S."/>
            <person name="Aerts A."/>
            <person name="Benoit I."/>
            <person name="Boyd A."/>
            <person name="Carlson A."/>
            <person name="Copeland A."/>
            <person name="Coutinho P.M."/>
            <person name="de Vries R.P."/>
            <person name="Ferreira P."/>
            <person name="Findley K."/>
            <person name="Foster B."/>
            <person name="Gaskell J."/>
            <person name="Glotzer D."/>
            <person name="Gorecki P."/>
            <person name="Heitman J."/>
            <person name="Hesse C."/>
            <person name="Hori C."/>
            <person name="Igarashi K."/>
            <person name="Jurgens J.A."/>
            <person name="Kallen N."/>
            <person name="Kersten P."/>
            <person name="Kohler A."/>
            <person name="Kuees U."/>
            <person name="Kumar T.K.A."/>
            <person name="Kuo A."/>
            <person name="LaButti K."/>
            <person name="Larrondo L.F."/>
            <person name="Lindquist E."/>
            <person name="Ling A."/>
            <person name="Lombard V."/>
            <person name="Lucas S."/>
            <person name="Lundell T."/>
            <person name="Martin R."/>
            <person name="McLaughlin D.J."/>
            <person name="Morgenstern I."/>
            <person name="Morin E."/>
            <person name="Murat C."/>
            <person name="Nagy L.G."/>
            <person name="Nolan M."/>
            <person name="Ohm R.A."/>
            <person name="Patyshakuliyeva A."/>
            <person name="Rokas A."/>
            <person name="Ruiz-Duenas F.J."/>
            <person name="Sabat G."/>
            <person name="Salamov A."/>
            <person name="Samejima M."/>
            <person name="Schmutz J."/>
            <person name="Slot J.C."/>
            <person name="St John F."/>
            <person name="Stenlid J."/>
            <person name="Sun H."/>
            <person name="Sun S."/>
            <person name="Syed K."/>
            <person name="Tsang A."/>
            <person name="Wiebenga A."/>
            <person name="Young D."/>
            <person name="Pisabarro A."/>
            <person name="Eastwood D.C."/>
            <person name="Martin F."/>
            <person name="Cullen D."/>
            <person name="Grigoriev I.V."/>
            <person name="Hibbett D.S."/>
        </authorList>
    </citation>
    <scope>NUCLEOTIDE SEQUENCE</scope>
    <source>
        <strain evidence="3">FP-58527</strain>
    </source>
</reference>
<dbReference type="Proteomes" id="UP000015241">
    <property type="component" value="Unassembled WGS sequence"/>
</dbReference>
<name>S8EZP6_FOMSC</name>
<dbReference type="InterPro" id="IPR029063">
    <property type="entry name" value="SAM-dependent_MTases_sf"/>
</dbReference>
<dbReference type="SUPFAM" id="SSF53335">
    <property type="entry name" value="S-adenosyl-L-methionine-dependent methyltransferases"/>
    <property type="match status" value="1"/>
</dbReference>
<dbReference type="eggNOG" id="ENOG502S5H8">
    <property type="taxonomic scope" value="Eukaryota"/>
</dbReference>
<dbReference type="Gene3D" id="3.40.50.150">
    <property type="entry name" value="Vaccinia Virus protein VP39"/>
    <property type="match status" value="1"/>
</dbReference>
<proteinExistence type="predicted"/>
<organism evidence="2 3">
    <name type="scientific">Fomitopsis schrenkii</name>
    <name type="common">Brown rot fungus</name>
    <dbReference type="NCBI Taxonomy" id="2126942"/>
    <lineage>
        <taxon>Eukaryota</taxon>
        <taxon>Fungi</taxon>
        <taxon>Dikarya</taxon>
        <taxon>Basidiomycota</taxon>
        <taxon>Agaricomycotina</taxon>
        <taxon>Agaricomycetes</taxon>
        <taxon>Polyporales</taxon>
        <taxon>Fomitopsis</taxon>
    </lineage>
</organism>
<evidence type="ECO:0000259" key="1">
    <source>
        <dbReference type="Pfam" id="PF01728"/>
    </source>
</evidence>
<gene>
    <name evidence="2" type="ORF">FOMPIDRAFT_110567</name>
</gene>
<sequence>MDHNTISRFITITDVEECVDNILGSEPLDTVARRLQLSASEISFFTYSNVLRKLLVWKQLYRLREDVDRFYSDQSQHNRAAPPDNQSPLHLEAFEKAFKDINDACGRPFGRGRINYFLDMGFAPGGFSTWLLRTNPDANGVGITLSPEASRIWSQVDPQFRPRFQENHGDIRRLAAGDISINVPLGGFDLVVANVSVMLNENGLEWKDRVHLVYAQLVVAFRYIALGGSLVISLQAGPFIYIVDILDVLRQCFRTTRAVKPKFQRRRSIAYVVCQDYISSDDTRRSFLRRLELGIQYLGRTDIHSDATSGTSGMPRISGLTDERLLNAESRAYIVSLLEPVWQRQLEAIQEHYQKILGSGNELAARGTAETGTVAAARAAAAAAAYPGEGIIETTTLSGHEGKAQA</sequence>
<dbReference type="STRING" id="743788.S8EZP6"/>
<evidence type="ECO:0000313" key="2">
    <source>
        <dbReference type="EMBL" id="EPS95100.1"/>
    </source>
</evidence>
<dbReference type="OrthoDB" id="417125at2759"/>
<dbReference type="Pfam" id="PF01728">
    <property type="entry name" value="FtsJ"/>
    <property type="match status" value="1"/>
</dbReference>